<accession>A0AA39G0K2</accession>
<dbReference type="AlphaFoldDB" id="A0AA39G0K2"/>
<evidence type="ECO:0000259" key="4">
    <source>
        <dbReference type="Pfam" id="PF00061"/>
    </source>
</evidence>
<dbReference type="PROSITE" id="PS00213">
    <property type="entry name" value="LIPOCALIN"/>
    <property type="match status" value="1"/>
</dbReference>
<dbReference type="PRINTS" id="PR01273">
    <property type="entry name" value="INVTBRTCOLOR"/>
</dbReference>
<dbReference type="Proteomes" id="UP001168972">
    <property type="component" value="Unassembled WGS sequence"/>
</dbReference>
<sequence>MLKTILLVISALALARAQIANLGWCPDLVPMTNFDMGKFMGIWYEVERSSQFPELGFRCAMARYFKGADNKWHVSNVIGRILGFQRVIEGEVILPSTKAEEGKLNLRYTTSLSNLPTNYHVLETDYKQYAVLWNCNSLGPVHTENLWIMTRDRLPSSETMQKAYAVLDKYKISKSYLITSDQTECKYTGMENMPAEPEEQSEEAPVEEAPENLRSAIILHDTEVDDESQGINKPELIQADQPLKEKLLATSLKEEEDKLPLPSVAAVVLKTAEKAKEEEIKEQKKIVKTEEPAVILPKVEPVVLAAEPIKKPVTLLKEEQPQDKKKNRKLYVW</sequence>
<evidence type="ECO:0000256" key="3">
    <source>
        <dbReference type="SAM" id="SignalP"/>
    </source>
</evidence>
<reference evidence="5" key="2">
    <citation type="submission" date="2023-03" db="EMBL/GenBank/DDBJ databases">
        <authorList>
            <person name="Inwood S.N."/>
            <person name="Skelly J.G."/>
            <person name="Guhlin J."/>
            <person name="Harrop T.W.R."/>
            <person name="Goldson S.G."/>
            <person name="Dearden P.K."/>
        </authorList>
    </citation>
    <scope>NUCLEOTIDE SEQUENCE</scope>
    <source>
        <strain evidence="5">Lincoln</strain>
        <tissue evidence="5">Whole body</tissue>
    </source>
</reference>
<evidence type="ECO:0000313" key="5">
    <source>
        <dbReference type="EMBL" id="KAK0179076.1"/>
    </source>
</evidence>
<evidence type="ECO:0000256" key="2">
    <source>
        <dbReference type="RuleBase" id="RU003695"/>
    </source>
</evidence>
<evidence type="ECO:0000256" key="1">
    <source>
        <dbReference type="ARBA" id="ARBA00023157"/>
    </source>
</evidence>
<feature type="signal peptide" evidence="3">
    <location>
        <begin position="1"/>
        <end position="17"/>
    </location>
</feature>
<dbReference type="GO" id="GO:0000302">
    <property type="term" value="P:response to reactive oxygen species"/>
    <property type="evidence" value="ECO:0007669"/>
    <property type="project" value="TreeGrafter"/>
</dbReference>
<dbReference type="PANTHER" id="PTHR10612">
    <property type="entry name" value="APOLIPOPROTEIN D"/>
    <property type="match status" value="1"/>
</dbReference>
<keyword evidence="1" id="KW-1015">Disulfide bond</keyword>
<proteinExistence type="inferred from homology"/>
<feature type="domain" description="Lipocalin/cytosolic fatty-acid binding" evidence="4">
    <location>
        <begin position="41"/>
        <end position="184"/>
    </location>
</feature>
<feature type="chain" id="PRO_5041222062" description="Lipocalin/cytosolic fatty-acid binding domain-containing protein" evidence="3">
    <location>
        <begin position="18"/>
        <end position="333"/>
    </location>
</feature>
<dbReference type="GO" id="GO:0005737">
    <property type="term" value="C:cytoplasm"/>
    <property type="evidence" value="ECO:0007669"/>
    <property type="project" value="TreeGrafter"/>
</dbReference>
<dbReference type="InterPro" id="IPR012674">
    <property type="entry name" value="Calycin"/>
</dbReference>
<dbReference type="GO" id="GO:0031409">
    <property type="term" value="F:pigment binding"/>
    <property type="evidence" value="ECO:0007669"/>
    <property type="project" value="InterPro"/>
</dbReference>
<dbReference type="GO" id="GO:0006629">
    <property type="term" value="P:lipid metabolic process"/>
    <property type="evidence" value="ECO:0007669"/>
    <property type="project" value="TreeGrafter"/>
</dbReference>
<dbReference type="SUPFAM" id="SSF50814">
    <property type="entry name" value="Lipocalins"/>
    <property type="match status" value="1"/>
</dbReference>
<organism evidence="5 6">
    <name type="scientific">Microctonus hyperodae</name>
    <name type="common">Parasitoid wasp</name>
    <dbReference type="NCBI Taxonomy" id="165561"/>
    <lineage>
        <taxon>Eukaryota</taxon>
        <taxon>Metazoa</taxon>
        <taxon>Ecdysozoa</taxon>
        <taxon>Arthropoda</taxon>
        <taxon>Hexapoda</taxon>
        <taxon>Insecta</taxon>
        <taxon>Pterygota</taxon>
        <taxon>Neoptera</taxon>
        <taxon>Endopterygota</taxon>
        <taxon>Hymenoptera</taxon>
        <taxon>Apocrita</taxon>
        <taxon>Ichneumonoidea</taxon>
        <taxon>Braconidae</taxon>
        <taxon>Euphorinae</taxon>
        <taxon>Microctonus</taxon>
    </lineage>
</organism>
<reference evidence="5" key="1">
    <citation type="journal article" date="2023" name="bioRxiv">
        <title>Scaffold-level genome assemblies of two parasitoid biocontrol wasps reveal the parthenogenesis mechanism and an associated novel virus.</title>
        <authorList>
            <person name="Inwood S."/>
            <person name="Skelly J."/>
            <person name="Guhlin J."/>
            <person name="Harrop T."/>
            <person name="Goldson S."/>
            <person name="Dearden P."/>
        </authorList>
    </citation>
    <scope>NUCLEOTIDE SEQUENCE</scope>
    <source>
        <strain evidence="5">Lincoln</strain>
        <tissue evidence="5">Whole body</tissue>
    </source>
</reference>
<keyword evidence="3" id="KW-0732">Signal</keyword>
<protein>
    <recommendedName>
        <fullName evidence="4">Lipocalin/cytosolic fatty-acid binding domain-containing protein</fullName>
    </recommendedName>
</protein>
<gene>
    <name evidence="5" type="ORF">PV327_007901</name>
</gene>
<name>A0AA39G0K2_MICHY</name>
<dbReference type="PANTHER" id="PTHR10612:SF34">
    <property type="entry name" value="APOLIPOPROTEIN D"/>
    <property type="match status" value="1"/>
</dbReference>
<dbReference type="EMBL" id="JAQQBR010000004">
    <property type="protein sequence ID" value="KAK0179076.1"/>
    <property type="molecule type" value="Genomic_DNA"/>
</dbReference>
<dbReference type="InterPro" id="IPR022272">
    <property type="entry name" value="Lipocalin_CS"/>
</dbReference>
<dbReference type="Pfam" id="PF00061">
    <property type="entry name" value="Lipocalin"/>
    <property type="match status" value="1"/>
</dbReference>
<comment type="similarity">
    <text evidence="2">Belongs to the calycin superfamily. Lipocalin family.</text>
</comment>
<keyword evidence="6" id="KW-1185">Reference proteome</keyword>
<dbReference type="InterPro" id="IPR000566">
    <property type="entry name" value="Lipocln_cytosolic_FA-bd_dom"/>
</dbReference>
<dbReference type="InterPro" id="IPR003057">
    <property type="entry name" value="Invtbrt_color"/>
</dbReference>
<dbReference type="Gene3D" id="2.40.128.20">
    <property type="match status" value="1"/>
</dbReference>
<comment type="caution">
    <text evidence="5">The sequence shown here is derived from an EMBL/GenBank/DDBJ whole genome shotgun (WGS) entry which is preliminary data.</text>
</comment>
<evidence type="ECO:0000313" key="6">
    <source>
        <dbReference type="Proteomes" id="UP001168972"/>
    </source>
</evidence>